<comment type="caution">
    <text evidence="13">The sequence shown here is derived from an EMBL/GenBank/DDBJ whole genome shotgun (WGS) entry which is preliminary data.</text>
</comment>
<organism evidence="13 14">
    <name type="scientific">Brachyspira hampsonii</name>
    <dbReference type="NCBI Taxonomy" id="1287055"/>
    <lineage>
        <taxon>Bacteria</taxon>
        <taxon>Pseudomonadati</taxon>
        <taxon>Spirochaetota</taxon>
        <taxon>Spirochaetia</taxon>
        <taxon>Brachyspirales</taxon>
        <taxon>Brachyspiraceae</taxon>
        <taxon>Brachyspira</taxon>
    </lineage>
</organism>
<keyword evidence="4 10" id="KW-0812">Transmembrane</keyword>
<proteinExistence type="inferred from homology"/>
<dbReference type="GO" id="GO:0005886">
    <property type="term" value="C:plasma membrane"/>
    <property type="evidence" value="ECO:0007669"/>
    <property type="project" value="UniProtKB-SubCell"/>
</dbReference>
<evidence type="ECO:0000256" key="7">
    <source>
        <dbReference type="ARBA" id="ARBA00029447"/>
    </source>
</evidence>
<dbReference type="FunFam" id="1.10.287.950:FF:000001">
    <property type="entry name" value="Methyl-accepting chemotaxis sensory transducer"/>
    <property type="match status" value="1"/>
</dbReference>
<dbReference type="CDD" id="cd11386">
    <property type="entry name" value="MCP_signal"/>
    <property type="match status" value="1"/>
</dbReference>
<dbReference type="InterPro" id="IPR004089">
    <property type="entry name" value="MCPsignal_dom"/>
</dbReference>
<evidence type="ECO:0000256" key="2">
    <source>
        <dbReference type="ARBA" id="ARBA00022475"/>
    </source>
</evidence>
<dbReference type="PANTHER" id="PTHR43531">
    <property type="entry name" value="PROTEIN ICFG"/>
    <property type="match status" value="1"/>
</dbReference>
<feature type="compositionally biased region" description="Basic and acidic residues" evidence="9">
    <location>
        <begin position="666"/>
        <end position="686"/>
    </location>
</feature>
<protein>
    <submittedName>
        <fullName evidence="13">Chemotaxis protein</fullName>
    </submittedName>
</protein>
<dbReference type="AlphaFoldDB" id="A0A1E5NG69"/>
<dbReference type="Proteomes" id="UP000095247">
    <property type="component" value="Unassembled WGS sequence"/>
</dbReference>
<evidence type="ECO:0000313" key="14">
    <source>
        <dbReference type="Proteomes" id="UP000095247"/>
    </source>
</evidence>
<keyword evidence="8" id="KW-0807">Transducer</keyword>
<feature type="domain" description="Methyl-accepting transducer" evidence="11">
    <location>
        <begin position="370"/>
        <end position="599"/>
    </location>
</feature>
<dbReference type="Pfam" id="PF02743">
    <property type="entry name" value="dCache_1"/>
    <property type="match status" value="1"/>
</dbReference>
<reference evidence="13 14" key="1">
    <citation type="submission" date="2016-08" db="EMBL/GenBank/DDBJ databases">
        <title>Characterization and recognition of Brachyspira hampsonii sp. nov., a novel intestinal spirochete that is pathogenic to pigs.</title>
        <authorList>
            <person name="Mirajkar N."/>
            <person name="La T."/>
            <person name="Phillips N."/>
            <person name="Hampson D."/>
            <person name="Gebhart C."/>
        </authorList>
    </citation>
    <scope>NUCLEOTIDE SEQUENCE [LARGE SCALE GENOMIC DNA]</scope>
    <source>
        <strain evidence="13 14">P280/1</strain>
    </source>
</reference>
<feature type="domain" description="HAMP" evidence="12">
    <location>
        <begin position="311"/>
        <end position="365"/>
    </location>
</feature>
<dbReference type="GO" id="GO:0004888">
    <property type="term" value="F:transmembrane signaling receptor activity"/>
    <property type="evidence" value="ECO:0007669"/>
    <property type="project" value="TreeGrafter"/>
</dbReference>
<dbReference type="SUPFAM" id="SSF58104">
    <property type="entry name" value="Methyl-accepting chemotaxis protein (MCP) signaling domain"/>
    <property type="match status" value="1"/>
</dbReference>
<evidence type="ECO:0000256" key="9">
    <source>
        <dbReference type="SAM" id="MobiDB-lite"/>
    </source>
</evidence>
<name>A0A1E5NG69_9SPIR</name>
<keyword evidence="5 10" id="KW-1133">Transmembrane helix</keyword>
<evidence type="ECO:0000256" key="4">
    <source>
        <dbReference type="ARBA" id="ARBA00022692"/>
    </source>
</evidence>
<feature type="transmembrane region" description="Helical" evidence="10">
    <location>
        <begin position="12"/>
        <end position="33"/>
    </location>
</feature>
<evidence type="ECO:0000259" key="12">
    <source>
        <dbReference type="PROSITE" id="PS50885"/>
    </source>
</evidence>
<evidence type="ECO:0000256" key="3">
    <source>
        <dbReference type="ARBA" id="ARBA00022481"/>
    </source>
</evidence>
<accession>A0A1E5NG69</accession>
<dbReference type="PROSITE" id="PS50111">
    <property type="entry name" value="CHEMOTAXIS_TRANSDUC_2"/>
    <property type="match status" value="1"/>
</dbReference>
<dbReference type="CDD" id="cd12914">
    <property type="entry name" value="PDC1_DGC_like"/>
    <property type="match status" value="1"/>
</dbReference>
<dbReference type="CDD" id="cd06225">
    <property type="entry name" value="HAMP"/>
    <property type="match status" value="1"/>
</dbReference>
<keyword evidence="3" id="KW-0488">Methylation</keyword>
<dbReference type="PROSITE" id="PS50885">
    <property type="entry name" value="HAMP"/>
    <property type="match status" value="1"/>
</dbReference>
<keyword evidence="2" id="KW-1003">Cell membrane</keyword>
<dbReference type="Pfam" id="PF00672">
    <property type="entry name" value="HAMP"/>
    <property type="match status" value="1"/>
</dbReference>
<feature type="compositionally biased region" description="Polar residues" evidence="9">
    <location>
        <begin position="687"/>
        <end position="697"/>
    </location>
</feature>
<evidence type="ECO:0000256" key="6">
    <source>
        <dbReference type="ARBA" id="ARBA00023136"/>
    </source>
</evidence>
<keyword evidence="6 10" id="KW-0472">Membrane</keyword>
<dbReference type="CDD" id="cd18774">
    <property type="entry name" value="PDC2_HK_sensor"/>
    <property type="match status" value="1"/>
</dbReference>
<feature type="region of interest" description="Disordered" evidence="9">
    <location>
        <begin position="666"/>
        <end position="706"/>
    </location>
</feature>
<sequence>MKKINSLAFRMPFVICIMVVVIIIAMLISSIRIGSKGISDSKLGGFNSTIAGYASVLDTWFDLESSLINTYAVTPVVIRYLEGNEAITSELLLSTIKNFKNNNLYIINIGLADINGNIIADSVSSGLVGRNLKDYIQQTWSKVSANNDEIVYGDILMQSEVTGKWAMPAVKLVKDANNQNIGYIYVLLDWYIMHQTHFSNIDLGETGGLFITSENLYNIMDSKYENIANMEINPIYKQAFAGSGSGIITYDVNGDQRTAAYYKMKSRPWIIALAMMDYEIFSQNTKLIIASVIIGIISIVALAIFVSLFIGTITKPLEIVVEEAQEIEKGDLSNIKQRIKPRKDEIGVLSKSFVSMRRKLAETITEVNTASNNIVKAAQELSQGNIDLSRRTESQAASLEETASSMEEMASTIKSSTDHAVEGNNMMLASKEAVENAGKIIAETTINIEEVYEASTKIKNITKIIEDIAFQTNILALNAAVEAARAGDQGKGFAVVASEVRNLAQTTQSSVKDITALVDNTNEKISKATETARQSQDIFIDIQQKIEDTARIMQDISATAMEQQTGVDQVNKAVAQMDTVTQNNASLVQESADTSESLLAQANALKDTVSFFKLSDDDLMKGNTVKVKKEPKQEIKIENTKKQDFSKKETIKKDIAKKELKVPPSIEREREMEAKKQDNTIVRNDEFGSTYSSTSNEMTDDGFASF</sequence>
<evidence type="ECO:0000256" key="1">
    <source>
        <dbReference type="ARBA" id="ARBA00004651"/>
    </source>
</evidence>
<evidence type="ECO:0000256" key="10">
    <source>
        <dbReference type="SAM" id="Phobius"/>
    </source>
</evidence>
<dbReference type="Gene3D" id="1.10.287.950">
    <property type="entry name" value="Methyl-accepting chemotaxis protein"/>
    <property type="match status" value="1"/>
</dbReference>
<comment type="similarity">
    <text evidence="7">Belongs to the methyl-accepting chemotaxis (MCP) protein family.</text>
</comment>
<dbReference type="InterPro" id="IPR033479">
    <property type="entry name" value="dCache_1"/>
</dbReference>
<dbReference type="Gene3D" id="3.30.450.20">
    <property type="entry name" value="PAS domain"/>
    <property type="match status" value="1"/>
</dbReference>
<dbReference type="GO" id="GO:0006935">
    <property type="term" value="P:chemotaxis"/>
    <property type="evidence" value="ECO:0007669"/>
    <property type="project" value="TreeGrafter"/>
</dbReference>
<evidence type="ECO:0000256" key="8">
    <source>
        <dbReference type="PROSITE-ProRule" id="PRU00284"/>
    </source>
</evidence>
<feature type="transmembrane region" description="Helical" evidence="10">
    <location>
        <begin position="287"/>
        <end position="310"/>
    </location>
</feature>
<dbReference type="Pfam" id="PF00015">
    <property type="entry name" value="MCPsignal"/>
    <property type="match status" value="1"/>
</dbReference>
<comment type="subcellular location">
    <subcellularLocation>
        <location evidence="1">Cell membrane</location>
        <topology evidence="1">Multi-pass membrane protein</topology>
    </subcellularLocation>
</comment>
<gene>
    <name evidence="13" type="ORF">BFL38_12685</name>
</gene>
<dbReference type="InterPro" id="IPR051310">
    <property type="entry name" value="MCP_chemotaxis"/>
</dbReference>
<dbReference type="SMART" id="SM00304">
    <property type="entry name" value="HAMP"/>
    <property type="match status" value="1"/>
</dbReference>
<evidence type="ECO:0000259" key="11">
    <source>
        <dbReference type="PROSITE" id="PS50111"/>
    </source>
</evidence>
<dbReference type="RefSeq" id="WP_069725723.1">
    <property type="nucleotide sequence ID" value="NZ_MDCO01000006.1"/>
</dbReference>
<dbReference type="InterPro" id="IPR003660">
    <property type="entry name" value="HAMP_dom"/>
</dbReference>
<evidence type="ECO:0000256" key="5">
    <source>
        <dbReference type="ARBA" id="ARBA00022989"/>
    </source>
</evidence>
<evidence type="ECO:0000313" key="13">
    <source>
        <dbReference type="EMBL" id="OEJ15162.1"/>
    </source>
</evidence>
<dbReference type="GO" id="GO:0007165">
    <property type="term" value="P:signal transduction"/>
    <property type="evidence" value="ECO:0007669"/>
    <property type="project" value="UniProtKB-KW"/>
</dbReference>
<dbReference type="PANTHER" id="PTHR43531:SF14">
    <property type="entry name" value="METHYL-ACCEPTING CHEMOTAXIS PROTEIN I-RELATED"/>
    <property type="match status" value="1"/>
</dbReference>
<dbReference type="EMBL" id="MDCO01000006">
    <property type="protein sequence ID" value="OEJ15162.1"/>
    <property type="molecule type" value="Genomic_DNA"/>
</dbReference>
<dbReference type="SMART" id="SM00283">
    <property type="entry name" value="MA"/>
    <property type="match status" value="1"/>
</dbReference>